<feature type="compositionally biased region" description="Polar residues" evidence="2">
    <location>
        <begin position="300"/>
        <end position="317"/>
    </location>
</feature>
<organism evidence="3 4">
    <name type="scientific">Giardia duodenalis assemblage B</name>
    <dbReference type="NCBI Taxonomy" id="1394984"/>
    <lineage>
        <taxon>Eukaryota</taxon>
        <taxon>Metamonada</taxon>
        <taxon>Diplomonadida</taxon>
        <taxon>Hexamitidae</taxon>
        <taxon>Giardiinae</taxon>
        <taxon>Giardia</taxon>
    </lineage>
</organism>
<dbReference type="EMBL" id="JXTI01000058">
    <property type="protein sequence ID" value="KWX13727.1"/>
    <property type="molecule type" value="Genomic_DNA"/>
</dbReference>
<feature type="region of interest" description="Disordered" evidence="2">
    <location>
        <begin position="530"/>
        <end position="562"/>
    </location>
</feature>
<evidence type="ECO:0000313" key="3">
    <source>
        <dbReference type="EMBL" id="KWX13727.1"/>
    </source>
</evidence>
<dbReference type="Proteomes" id="UP000070089">
    <property type="component" value="Unassembled WGS sequence"/>
</dbReference>
<feature type="coiled-coil region" evidence="1">
    <location>
        <begin position="653"/>
        <end position="680"/>
    </location>
</feature>
<evidence type="ECO:0000256" key="2">
    <source>
        <dbReference type="SAM" id="MobiDB-lite"/>
    </source>
</evidence>
<dbReference type="InterPro" id="IPR040262">
    <property type="entry name" value="At4g38062-like"/>
</dbReference>
<gene>
    <name evidence="3" type="ORF">QR46_2262</name>
</gene>
<feature type="compositionally biased region" description="Basic and acidic residues" evidence="2">
    <location>
        <begin position="530"/>
        <end position="540"/>
    </location>
</feature>
<feature type="coiled-coil region" evidence="1">
    <location>
        <begin position="1107"/>
        <end position="1141"/>
    </location>
</feature>
<dbReference type="PANTHER" id="PTHR45287">
    <property type="entry name" value="OS03G0691500 PROTEIN"/>
    <property type="match status" value="1"/>
</dbReference>
<sequence length="1851" mass="207972">MTGEGGAGEQIDPVILAQRVRKLPEEYRECVDLMKRGELPEACVQLISLGELHVQEARQHKHVVGTMEAALKDQVEKELLLERTQNALEAKLSRMETELRHLRGQNEAKTTELLLLKQTMATQSATMDEAFQENYDRLEKCLLERDEEIKRLQDIITDRDRVIATSQAQVAEQKRDLQLMHEINEKAIALSAKVDVCIRERANMEALLVEKDTKIQELHNIIMDMGEKSLRDKQTEDLEIYKRIATNSVSLGPDVPLEKSIRFSTRIEVIEEGENGVIERKQQELKKRRRRVSKVHLGDSGTSTSDNAISASTSATDTEYEYVESDSESSNDITKETIHRRPVHVAIQTEYSLKVHKILQVSNEDDKDLIMELKRALLTKIREIYKIKLGLGIVNTVQNEILKSDLFNSDVVETLILQSYKDGLWEQDLELMRALTTQNYRPVSDPDQLDAKSDEKNAIQINRNAIKSLASLLPVSMPDSLWEMKCNQAMMRQHELESEIHRLSRLNSRLCADIYAIITEQDNMYKLAKDGKDTRGKQRLDTSFNKSQSGTESRSDAVSSSTNSAIVSRMNTRISSILNPPLSSGHGGHLLKILNSMVDSKKTTEFFYDTAVRYRSVCYNVLEHVYSRNSLYHSEERGSWSSNHELSLLINDLTTARNRIIMLAERIDELTAENELLQHQVSLHARINLQDMSSLDIPDSTEALYARCMVAEGLASIYSSLLLKGHGLRCKELEESLRLFTEENDLLLTKAILQTNKQGLLASQTSSNTVRDPFHRDSAALQLAFLSIKRCAEALLEGEASYRICNSLALILESETPAEYTSRLTAAGIICDEVSPQPVGQASNGSTLTKLPAIEHARKSLAQQSIWQKGRADGGVIIRPSESLQAELQACFTESKAFNSMSTEDKKVELKALKLRLQGMKSRISSLCEGLGEIITLPPLTGTATGDFSRLATPSTRSTTQTANSFFHQTLCEDVSLLGTQGNGMLILSSSKRIVSACERRIATLEQLNSEMADRIYREINRLNVKLGAIRFICCKKDKIRSNLSSIRSLYTQALRSFKTTEDSLRHQLTTTTEMNNKLEKELKLCSAKIDTTSASVQCDLLQEDEYEALHASIKKLKDEKQELLDKALTLQAENARLQDECKDIAGLRIRLQKLYNAYTGSSQSCKAIVEGFATDVEKHIQYHRLSSFPAIPTNRAKEDHVESTNLGKPQDRLNMQDLLLSGGRLESEATVEECKTRLGNTLGRILSKLSRTSERFNILQEKIVQLQQENGDLREKLFSASVSTEVEVDKQRQNDYNLRERPSSSLQMHSDSTGDEKLSLSFLDLLETANGPVSASSVQNLMRNKIRLLQEELLSAKKHITELSESQSNRSTSSIGCQVSMVNADVAMDSSAVTPAMLHFVRSPASLRRSDSFDKTATVSVQTVIVHTSYKSSQSDLSYTDIVSRIEYEDIVNKLHNLSALNSKVNASMPPDVALSLYTDSITTVAAGVGTQTPRFECQNCKSMQDALTTAQIEAEELKEEMKMKAREADCELLQVKAKLESAMESIQMKVDKCNMLERLLGDEKARVQEFMQQVTDMQERERSHEGALSNIQTMLKAEHANLLAKKDKKLMELQKNLEGVIAANEKLQAKNKSLHTDVVKLKKDIDARRSLPSAKSPAVLAKTEEIESLNKELTVAKGRIRTLISELRAAKQTIQQQQRQQEAYQSHPALQPSPRVDLSTQPLRPQSARIPYIVNTSDQRIPMKDRPAPRSHSAGSFALSRTPVEPNLTPITREQNSPRPPGSIERAVNSELRNIDYMIRQYEKYPNLEDTVPNNIYHEPTSGLILDESDRRHLLGALSDEDISAILTM</sequence>
<feature type="coiled-coil region" evidence="1">
    <location>
        <begin position="1250"/>
        <end position="1277"/>
    </location>
</feature>
<feature type="compositionally biased region" description="Polar residues" evidence="2">
    <location>
        <begin position="541"/>
        <end position="562"/>
    </location>
</feature>
<feature type="region of interest" description="Disordered" evidence="2">
    <location>
        <begin position="289"/>
        <end position="332"/>
    </location>
</feature>
<feature type="coiled-coil region" evidence="1">
    <location>
        <begin position="85"/>
        <end position="112"/>
    </location>
</feature>
<feature type="region of interest" description="Disordered" evidence="2">
    <location>
        <begin position="1743"/>
        <end position="1787"/>
    </location>
</feature>
<evidence type="ECO:0000313" key="4">
    <source>
        <dbReference type="Proteomes" id="UP000070089"/>
    </source>
</evidence>
<feature type="region of interest" description="Disordered" evidence="2">
    <location>
        <begin position="1697"/>
        <end position="1731"/>
    </location>
</feature>
<evidence type="ECO:0000256" key="1">
    <source>
        <dbReference type="SAM" id="Coils"/>
    </source>
</evidence>
<feature type="compositionally biased region" description="Acidic residues" evidence="2">
    <location>
        <begin position="318"/>
        <end position="329"/>
    </location>
</feature>
<dbReference type="VEuPathDB" id="GiardiaDB:QR46_2262"/>
<keyword evidence="1" id="KW-0175">Coiled coil</keyword>
<feature type="coiled-coil region" evidence="1">
    <location>
        <begin position="1502"/>
        <end position="1540"/>
    </location>
</feature>
<protein>
    <submittedName>
        <fullName evidence="3">Coiled-coil protein</fullName>
    </submittedName>
</protein>
<accession>A0A132NUH0</accession>
<dbReference type="OrthoDB" id="10255522at2759"/>
<comment type="caution">
    <text evidence="3">The sequence shown here is derived from an EMBL/GenBank/DDBJ whole genome shotgun (WGS) entry which is preliminary data.</text>
</comment>
<dbReference type="PANTHER" id="PTHR45287:SF4">
    <property type="entry name" value="OS03G0691500 PROTEIN"/>
    <property type="match status" value="1"/>
</dbReference>
<feature type="compositionally biased region" description="Low complexity" evidence="2">
    <location>
        <begin position="1697"/>
        <end position="1707"/>
    </location>
</feature>
<proteinExistence type="predicted"/>
<name>A0A132NUH0_GIAIN</name>
<reference evidence="3 4" key="1">
    <citation type="journal article" date="2015" name="Mol. Biochem. Parasitol.">
        <title>Identification of polymorphic genes for use in assemblage B genotyping assays through comparative genomics of multiple assemblage B Giardia duodenalis isolates.</title>
        <authorList>
            <person name="Wielinga C."/>
            <person name="Thompson R.C."/>
            <person name="Monis P."/>
            <person name="Ryan U."/>
        </authorList>
    </citation>
    <scope>NUCLEOTIDE SEQUENCE [LARGE SCALE GENOMIC DNA]</scope>
    <source>
        <strain evidence="3 4">BAH15c1</strain>
    </source>
</reference>